<gene>
    <name evidence="3" type="ORF">SAMN05444271_102114</name>
</gene>
<dbReference type="InterPro" id="IPR027598">
    <property type="entry name" value="Amphi-Trp_dom"/>
</dbReference>
<feature type="domain" description="Amphi-Trp" evidence="2">
    <location>
        <begin position="1"/>
        <end position="91"/>
    </location>
</feature>
<protein>
    <submittedName>
        <fullName evidence="3">Amphi-Trp domain-containing protein</fullName>
    </submittedName>
</protein>
<dbReference type="RefSeq" id="WP_089670882.1">
    <property type="nucleotide sequence ID" value="NZ_CP024845.1"/>
</dbReference>
<dbReference type="Proteomes" id="UP000198888">
    <property type="component" value="Unassembled WGS sequence"/>
</dbReference>
<dbReference type="OrthoDB" id="194858at2157"/>
<dbReference type="KEGG" id="hae:halTADL_3012"/>
<evidence type="ECO:0000256" key="1">
    <source>
        <dbReference type="SAM" id="MobiDB-lite"/>
    </source>
</evidence>
<accession>A0A1H6RQG7</accession>
<dbReference type="AlphaFoldDB" id="A0A1H6RQG7"/>
<dbReference type="GeneID" id="35003781"/>
<dbReference type="Pfam" id="PF20068">
    <property type="entry name" value="Amphi-Trp"/>
    <property type="match status" value="1"/>
</dbReference>
<reference evidence="3 4" key="1">
    <citation type="submission" date="2016-10" db="EMBL/GenBank/DDBJ databases">
        <authorList>
            <person name="de Groot N.N."/>
        </authorList>
    </citation>
    <scope>NUCLEOTIDE SEQUENCE [LARGE SCALE GENOMIC DNA]</scope>
    <source>
        <strain evidence="3 4">DSM 22187</strain>
    </source>
</reference>
<evidence type="ECO:0000313" key="4">
    <source>
        <dbReference type="Proteomes" id="UP000198888"/>
    </source>
</evidence>
<feature type="region of interest" description="Disordered" evidence="1">
    <location>
        <begin position="93"/>
        <end position="177"/>
    </location>
</feature>
<feature type="compositionally biased region" description="Basic and acidic residues" evidence="1">
    <location>
        <begin position="117"/>
        <end position="132"/>
    </location>
</feature>
<dbReference type="EMBL" id="FNYR01000002">
    <property type="protein sequence ID" value="SEI53825.1"/>
    <property type="molecule type" value="Genomic_DNA"/>
</dbReference>
<proteinExistence type="predicted"/>
<sequence length="177" mass="19120">MAEETLIEVEGSHDRATIASYFRQFADGLEADGSVTFSTGEDEVSLTVPETAEFEIEVERETEEEDDEAEYEIEFEVGWSTDEDEEAEAAILEIGGGSKSDTEGQQETIDEAVDEAEGGHEAAASDERAAHDDEGEAGSDAELESPDPPDGRSEVDAAEDDEGSRLTDTDTDSDEDR</sequence>
<dbReference type="NCBIfam" id="TIGR04354">
    <property type="entry name" value="amphi-Trp"/>
    <property type="match status" value="1"/>
</dbReference>
<name>A0A1H6RQG7_9EURY</name>
<accession>A0A2H4Q5V7</accession>
<organism evidence="3 4">
    <name type="scientific">Halohasta litchfieldiae</name>
    <dbReference type="NCBI Taxonomy" id="1073996"/>
    <lineage>
        <taxon>Archaea</taxon>
        <taxon>Methanobacteriati</taxon>
        <taxon>Methanobacteriota</taxon>
        <taxon>Stenosarchaea group</taxon>
        <taxon>Halobacteria</taxon>
        <taxon>Halobacteriales</taxon>
        <taxon>Haloferacaceae</taxon>
        <taxon>Halohasta</taxon>
    </lineage>
</organism>
<feature type="compositionally biased region" description="Acidic residues" evidence="1">
    <location>
        <begin position="133"/>
        <end position="147"/>
    </location>
</feature>
<evidence type="ECO:0000313" key="3">
    <source>
        <dbReference type="EMBL" id="SEI53825.1"/>
    </source>
</evidence>
<keyword evidence="4" id="KW-1185">Reference proteome</keyword>
<evidence type="ECO:0000259" key="2">
    <source>
        <dbReference type="Pfam" id="PF20068"/>
    </source>
</evidence>